<dbReference type="HOGENOM" id="CLU_125481_0_0_9"/>
<dbReference type="STRING" id="749551.HMPREF9555_00544"/>
<dbReference type="Proteomes" id="UP000004633">
    <property type="component" value="Unassembled WGS sequence"/>
</dbReference>
<keyword evidence="2" id="KW-1185">Reference proteome</keyword>
<gene>
    <name evidence="1" type="ORF">HMPREF9555_00544</name>
</gene>
<dbReference type="EMBL" id="AECV01000005">
    <property type="protein sequence ID" value="EFW30252.1"/>
    <property type="molecule type" value="Genomic_DNA"/>
</dbReference>
<evidence type="ECO:0000313" key="1">
    <source>
        <dbReference type="EMBL" id="EFW30252.1"/>
    </source>
</evidence>
<accession>E7N0P4</accession>
<dbReference type="RefSeq" id="WP_009349225.1">
    <property type="nucleotide sequence ID" value="NZ_GL638130.1"/>
</dbReference>
<name>E7N0P4_9FIRM</name>
<proteinExistence type="predicted"/>
<evidence type="ECO:0000313" key="2">
    <source>
        <dbReference type="Proteomes" id="UP000004633"/>
    </source>
</evidence>
<reference evidence="1 2" key="1">
    <citation type="submission" date="2010-08" db="EMBL/GenBank/DDBJ databases">
        <authorList>
            <person name="Weinstock G."/>
            <person name="Sodergren E."/>
            <person name="Clifton S."/>
            <person name="Fulton L."/>
            <person name="Fulton B."/>
            <person name="Courtney L."/>
            <person name="Fronick C."/>
            <person name="Harrison M."/>
            <person name="Strong C."/>
            <person name="Farmer C."/>
            <person name="Delahaunty K."/>
            <person name="Markovic C."/>
            <person name="Hall O."/>
            <person name="Minx P."/>
            <person name="Tomlinson C."/>
            <person name="Mitreva M."/>
            <person name="Hou S."/>
            <person name="Chen J."/>
            <person name="Wollam A."/>
            <person name="Pepin K.H."/>
            <person name="Johnson M."/>
            <person name="Bhonagiri V."/>
            <person name="Zhang X."/>
            <person name="Suruliraj S."/>
            <person name="Warren W."/>
            <person name="Chinwalla A."/>
            <person name="Mardis E.R."/>
            <person name="Wilson R.K."/>
        </authorList>
    </citation>
    <scope>NUCLEOTIDE SEQUENCE [LARGE SCALE GENOMIC DNA]</scope>
    <source>
        <strain evidence="1 2">F0399</strain>
    </source>
</reference>
<comment type="caution">
    <text evidence="1">The sequence shown here is derived from an EMBL/GenBank/DDBJ whole genome shotgun (WGS) entry which is preliminary data.</text>
</comment>
<organism evidence="1 2">
    <name type="scientific">Selenomonas artemidis F0399</name>
    <dbReference type="NCBI Taxonomy" id="749551"/>
    <lineage>
        <taxon>Bacteria</taxon>
        <taxon>Bacillati</taxon>
        <taxon>Bacillota</taxon>
        <taxon>Negativicutes</taxon>
        <taxon>Selenomonadales</taxon>
        <taxon>Selenomonadaceae</taxon>
        <taxon>Selenomonas</taxon>
    </lineage>
</organism>
<sequence length="186" mass="21272">MFDFLRRHFAPRKNGRQAREQARPGVQLLASMLVCFPEIASVSYDPAGGGLTLDFTIRAAVSDAEMDTFSSFLIESIETYHALEDGILCESQTAYERYDALTMLHLLRPMTELTERELSLIVRLMTDKFGDQLLVDPHNMDVLDTEFSSLQHETLERMLVAVRDIPLHDRLVGIREHDQVVVYNRS</sequence>
<protein>
    <submittedName>
        <fullName evidence="1">Uncharacterized protein</fullName>
    </submittedName>
</protein>
<dbReference type="AlphaFoldDB" id="E7N0P4"/>